<evidence type="ECO:0000313" key="3">
    <source>
        <dbReference type="EMBL" id="RJL22718.1"/>
    </source>
</evidence>
<sequence length="304" mass="31964">MDHISDFGRGDRKVSGGIVVGVDGSEAGLTAADWAAREGALRDLPVRLVHVMPAWAYSMPEDAPRGEVGVYMRDCGRSVLKDAAAHLERQGLDGPGVTTELVGGDPRPTLLDQAEGADVLVVGSHGAGGFGSLLLGSTALSLAGHAACPVVVVRETQPRVHNEIVVGVDGSPHSLNALRLAYEEASIRGARLRAVHAWTRFVAGAPPDIMPLMYTEPDAEGEEQRILSESRAGFAEEYPEVELVEHVVQAHPVDALVEASAAADLVIMGSRGRGGFERMLLGSVTHGVLHHARCPVVVVRGPGD</sequence>
<comment type="similarity">
    <text evidence="1">Belongs to the universal stress protein A family.</text>
</comment>
<dbReference type="OrthoDB" id="9816117at2"/>
<protein>
    <submittedName>
        <fullName evidence="3">Universal stress protein</fullName>
    </submittedName>
</protein>
<feature type="domain" description="UspA" evidence="2">
    <location>
        <begin position="18"/>
        <end position="154"/>
    </location>
</feature>
<dbReference type="InterPro" id="IPR006015">
    <property type="entry name" value="Universal_stress_UspA"/>
</dbReference>
<dbReference type="EMBL" id="QZEY01000021">
    <property type="protein sequence ID" value="RJL22718.1"/>
    <property type="molecule type" value="Genomic_DNA"/>
</dbReference>
<dbReference type="PANTHER" id="PTHR46268">
    <property type="entry name" value="STRESS RESPONSE PROTEIN NHAX"/>
    <property type="match status" value="1"/>
</dbReference>
<dbReference type="PANTHER" id="PTHR46268:SF6">
    <property type="entry name" value="UNIVERSAL STRESS PROTEIN UP12"/>
    <property type="match status" value="1"/>
</dbReference>
<dbReference type="InterPro" id="IPR006016">
    <property type="entry name" value="UspA"/>
</dbReference>
<evidence type="ECO:0000313" key="4">
    <source>
        <dbReference type="Proteomes" id="UP000265768"/>
    </source>
</evidence>
<dbReference type="SUPFAM" id="SSF52402">
    <property type="entry name" value="Adenine nucleotide alpha hydrolases-like"/>
    <property type="match status" value="2"/>
</dbReference>
<dbReference type="Proteomes" id="UP000265768">
    <property type="component" value="Unassembled WGS sequence"/>
</dbReference>
<comment type="caution">
    <text evidence="3">The sequence shown here is derived from an EMBL/GenBank/DDBJ whole genome shotgun (WGS) entry which is preliminary data.</text>
</comment>
<dbReference type="Pfam" id="PF00582">
    <property type="entry name" value="Usp"/>
    <property type="match status" value="2"/>
</dbReference>
<keyword evidence="4" id="KW-1185">Reference proteome</keyword>
<dbReference type="InterPro" id="IPR014729">
    <property type="entry name" value="Rossmann-like_a/b/a_fold"/>
</dbReference>
<dbReference type="AlphaFoldDB" id="A0A3A4AMZ7"/>
<reference evidence="3 4" key="1">
    <citation type="submission" date="2018-09" db="EMBL/GenBank/DDBJ databases">
        <title>YIM 75507 draft genome.</title>
        <authorList>
            <person name="Tang S."/>
            <person name="Feng Y."/>
        </authorList>
    </citation>
    <scope>NUCLEOTIDE SEQUENCE [LARGE SCALE GENOMIC DNA]</scope>
    <source>
        <strain evidence="3 4">YIM 75507</strain>
    </source>
</reference>
<dbReference type="PRINTS" id="PR01438">
    <property type="entry name" value="UNVRSLSTRESS"/>
</dbReference>
<dbReference type="Gene3D" id="3.40.50.620">
    <property type="entry name" value="HUPs"/>
    <property type="match status" value="2"/>
</dbReference>
<proteinExistence type="inferred from homology"/>
<gene>
    <name evidence="3" type="ORF">D5H75_34555</name>
</gene>
<evidence type="ECO:0000256" key="1">
    <source>
        <dbReference type="ARBA" id="ARBA00008791"/>
    </source>
</evidence>
<feature type="domain" description="UspA" evidence="2">
    <location>
        <begin position="163"/>
        <end position="300"/>
    </location>
</feature>
<accession>A0A3A4AMZ7</accession>
<name>A0A3A4AMZ7_9ACTN</name>
<evidence type="ECO:0000259" key="2">
    <source>
        <dbReference type="Pfam" id="PF00582"/>
    </source>
</evidence>
<organism evidence="3 4">
    <name type="scientific">Bailinhaonella thermotolerans</name>
    <dbReference type="NCBI Taxonomy" id="1070861"/>
    <lineage>
        <taxon>Bacteria</taxon>
        <taxon>Bacillati</taxon>
        <taxon>Actinomycetota</taxon>
        <taxon>Actinomycetes</taxon>
        <taxon>Streptosporangiales</taxon>
        <taxon>Streptosporangiaceae</taxon>
        <taxon>Bailinhaonella</taxon>
    </lineage>
</organism>